<dbReference type="InterPro" id="IPR014139">
    <property type="entry name" value="Peptidase_S26C_TraF"/>
</dbReference>
<dbReference type="Proteomes" id="UP000239434">
    <property type="component" value="Unassembled WGS sequence"/>
</dbReference>
<evidence type="ECO:0000313" key="7">
    <source>
        <dbReference type="EMBL" id="PRD43557.1"/>
    </source>
</evidence>
<dbReference type="GO" id="GO:0006465">
    <property type="term" value="P:signal peptide processing"/>
    <property type="evidence" value="ECO:0007669"/>
    <property type="project" value="InterPro"/>
</dbReference>
<accession>A0A2S9ISP9</accession>
<reference evidence="7 8" key="1">
    <citation type="submission" date="2018-02" db="EMBL/GenBank/DDBJ databases">
        <title>The draft genome of Phyllobacterium sp. 1N-3.</title>
        <authorList>
            <person name="Liu L."/>
            <person name="Li L."/>
            <person name="Zhang X."/>
            <person name="Wang T."/>
            <person name="Liang L."/>
        </authorList>
    </citation>
    <scope>NUCLEOTIDE SEQUENCE [LARGE SCALE GENOMIC DNA]</scope>
    <source>
        <strain evidence="7 8">1N-3</strain>
    </source>
</reference>
<name>A0A2S9ISP9_9HYPH</name>
<comment type="similarity">
    <text evidence="2">Belongs to the peptidase S26C family.</text>
</comment>
<dbReference type="Pfam" id="PF10502">
    <property type="entry name" value="Peptidase_S26"/>
    <property type="match status" value="1"/>
</dbReference>
<feature type="domain" description="Peptidase S26" evidence="6">
    <location>
        <begin position="7"/>
        <end position="170"/>
    </location>
</feature>
<dbReference type="NCBIfam" id="NF010412">
    <property type="entry name" value="PRK13838.1"/>
    <property type="match status" value="1"/>
</dbReference>
<evidence type="ECO:0000256" key="5">
    <source>
        <dbReference type="ARBA" id="ARBA00022971"/>
    </source>
</evidence>
<dbReference type="InterPro" id="IPR019533">
    <property type="entry name" value="Peptidase_S26"/>
</dbReference>
<comment type="subcellular location">
    <subcellularLocation>
        <location evidence="1">Periplasm</location>
    </subcellularLocation>
</comment>
<dbReference type="GO" id="GO:0042597">
    <property type="term" value="C:periplasmic space"/>
    <property type="evidence" value="ECO:0007669"/>
    <property type="project" value="UniProtKB-SubCell"/>
</dbReference>
<dbReference type="NCBIfam" id="TIGR02771">
    <property type="entry name" value="TraF_Ti"/>
    <property type="match status" value="1"/>
</dbReference>
<evidence type="ECO:0000256" key="3">
    <source>
        <dbReference type="ARBA" id="ARBA00022729"/>
    </source>
</evidence>
<gene>
    <name evidence="7" type="primary">traF</name>
    <name evidence="7" type="ORF">C5748_09820</name>
</gene>
<dbReference type="Gene3D" id="2.10.109.10">
    <property type="entry name" value="Umud Fragment, subunit A"/>
    <property type="match status" value="1"/>
</dbReference>
<dbReference type="RefSeq" id="WP_105741769.1">
    <property type="nucleotide sequence ID" value="NZ_PVBR01000006.1"/>
</dbReference>
<evidence type="ECO:0000259" key="6">
    <source>
        <dbReference type="Pfam" id="PF10502"/>
    </source>
</evidence>
<protein>
    <submittedName>
        <fullName evidence="7">Conjugative transfer signal peptidase TraF</fullName>
    </submittedName>
</protein>
<dbReference type="EMBL" id="PVBR01000006">
    <property type="protein sequence ID" value="PRD43557.1"/>
    <property type="molecule type" value="Genomic_DNA"/>
</dbReference>
<comment type="caution">
    <text evidence="7">The sequence shown here is derived from an EMBL/GenBank/DDBJ whole genome shotgun (WGS) entry which is preliminary data.</text>
</comment>
<proteinExistence type="inferred from homology"/>
<sequence length="176" mass="19181">MRRRKALAIVTVSAVGLAGIAAGGWLGGYRINFTPSYPLGLWRVETLDREVKVGDRIFICPPRIQDFVMARERGYVRTGLCPGWLSPLIKSVVAGPGQRVDIGRSIEIDGKALARSEVRSLDAQGRALEPYDGGIVPPDHLFLHSEFAGSYDSRYFGPIPADGVLGLARPVFTFDP</sequence>
<dbReference type="GO" id="GO:0004252">
    <property type="term" value="F:serine-type endopeptidase activity"/>
    <property type="evidence" value="ECO:0007669"/>
    <property type="project" value="InterPro"/>
</dbReference>
<organism evidence="7 8">
    <name type="scientific">Phyllobacterium phragmitis</name>
    <dbReference type="NCBI Taxonomy" id="2670329"/>
    <lineage>
        <taxon>Bacteria</taxon>
        <taxon>Pseudomonadati</taxon>
        <taxon>Pseudomonadota</taxon>
        <taxon>Alphaproteobacteria</taxon>
        <taxon>Hyphomicrobiales</taxon>
        <taxon>Phyllobacteriaceae</taxon>
        <taxon>Phyllobacterium</taxon>
    </lineage>
</organism>
<evidence type="ECO:0000256" key="4">
    <source>
        <dbReference type="ARBA" id="ARBA00022764"/>
    </source>
</evidence>
<keyword evidence="3" id="KW-0732">Signal</keyword>
<dbReference type="AlphaFoldDB" id="A0A2S9ISP9"/>
<evidence type="ECO:0000256" key="1">
    <source>
        <dbReference type="ARBA" id="ARBA00004418"/>
    </source>
</evidence>
<keyword evidence="8" id="KW-1185">Reference proteome</keyword>
<keyword evidence="5" id="KW-0184">Conjugation</keyword>
<evidence type="ECO:0000256" key="2">
    <source>
        <dbReference type="ARBA" id="ARBA00005849"/>
    </source>
</evidence>
<dbReference type="SUPFAM" id="SSF51306">
    <property type="entry name" value="LexA/Signal peptidase"/>
    <property type="match status" value="1"/>
</dbReference>
<keyword evidence="4" id="KW-0574">Periplasm</keyword>
<dbReference type="InterPro" id="IPR036286">
    <property type="entry name" value="LexA/Signal_pep-like_sf"/>
</dbReference>
<evidence type="ECO:0000313" key="8">
    <source>
        <dbReference type="Proteomes" id="UP000239434"/>
    </source>
</evidence>